<keyword evidence="1" id="KW-0812">Transmembrane</keyword>
<evidence type="ECO:0000313" key="2">
    <source>
        <dbReference type="EMBL" id="EGZ10557.1"/>
    </source>
</evidence>
<organism evidence="2 3">
    <name type="scientific">Phytophthora sojae (strain P6497)</name>
    <name type="common">Soybean stem and root rot agent</name>
    <name type="synonym">Phytophthora megasperma f. sp. glycines</name>
    <dbReference type="NCBI Taxonomy" id="1094619"/>
    <lineage>
        <taxon>Eukaryota</taxon>
        <taxon>Sar</taxon>
        <taxon>Stramenopiles</taxon>
        <taxon>Oomycota</taxon>
        <taxon>Peronosporomycetes</taxon>
        <taxon>Peronosporales</taxon>
        <taxon>Peronosporaceae</taxon>
        <taxon>Phytophthora</taxon>
    </lineage>
</organism>
<feature type="transmembrane region" description="Helical" evidence="1">
    <location>
        <begin position="107"/>
        <end position="128"/>
    </location>
</feature>
<keyword evidence="1" id="KW-0472">Membrane</keyword>
<proteinExistence type="predicted"/>
<evidence type="ECO:0008006" key="4">
    <source>
        <dbReference type="Google" id="ProtNLM"/>
    </source>
</evidence>
<keyword evidence="1" id="KW-1133">Transmembrane helix</keyword>
<evidence type="ECO:0000313" key="3">
    <source>
        <dbReference type="Proteomes" id="UP000002640"/>
    </source>
</evidence>
<sequence>MGHGAPRLKLSVRRIIFMSIFAATVATGIVIIICAFTVFPLPFGLLVIGIPDVGVIAVLFTIISRPKWRADPSLLVELKRQLVVYNCQVVLPFVYPLYILGFVSLDGIYQVLFVMVLPVIQLSARNWISRSLVDNNDMKPESVIFIVEVFNALYISSALHNSSSWGTTAIVMLIDVVQFWISMVDIVKVLEEMKTLVNKIPEKHPMKKENFVQIAIRLVDIEAARDKSLQSALQQTRAQHVLDRRGTWMKTWIRSNTARVLPFRPPDKQNLDTSPGLETIFSRKERIRFIHKATRVLFMTEYLVLIEYVEVAMPIAYSLHCLMLAPMHNSIYYPSLAGLTSAQLWASVSSVLGYSFLELMSLLLVIFVLKQKLSLGCLQQLAFVFETQAEVIQFKLNVVFVYIMQVALEHHGADFTFKFDWLHSTNA</sequence>
<feature type="transmembrane region" description="Helical" evidence="1">
    <location>
        <begin position="83"/>
        <end position="101"/>
    </location>
</feature>
<dbReference type="EMBL" id="JH159158">
    <property type="protein sequence ID" value="EGZ10557.1"/>
    <property type="molecule type" value="Genomic_DNA"/>
</dbReference>
<feature type="transmembrane region" description="Helical" evidence="1">
    <location>
        <begin position="345"/>
        <end position="369"/>
    </location>
</feature>
<reference evidence="2 3" key="1">
    <citation type="journal article" date="2006" name="Science">
        <title>Phytophthora genome sequences uncover evolutionary origins and mechanisms of pathogenesis.</title>
        <authorList>
            <person name="Tyler B.M."/>
            <person name="Tripathy S."/>
            <person name="Zhang X."/>
            <person name="Dehal P."/>
            <person name="Jiang R.H."/>
            <person name="Aerts A."/>
            <person name="Arredondo F.D."/>
            <person name="Baxter L."/>
            <person name="Bensasson D."/>
            <person name="Beynon J.L."/>
            <person name="Chapman J."/>
            <person name="Damasceno C.M."/>
            <person name="Dorrance A.E."/>
            <person name="Dou D."/>
            <person name="Dickerman A.W."/>
            <person name="Dubchak I.L."/>
            <person name="Garbelotto M."/>
            <person name="Gijzen M."/>
            <person name="Gordon S.G."/>
            <person name="Govers F."/>
            <person name="Grunwald N.J."/>
            <person name="Huang W."/>
            <person name="Ivors K.L."/>
            <person name="Jones R.W."/>
            <person name="Kamoun S."/>
            <person name="Krampis K."/>
            <person name="Lamour K.H."/>
            <person name="Lee M.K."/>
            <person name="McDonald W.H."/>
            <person name="Medina M."/>
            <person name="Meijer H.J."/>
            <person name="Nordberg E.K."/>
            <person name="Maclean D.J."/>
            <person name="Ospina-Giraldo M.D."/>
            <person name="Morris P.F."/>
            <person name="Phuntumart V."/>
            <person name="Putnam N.H."/>
            <person name="Rash S."/>
            <person name="Rose J.K."/>
            <person name="Sakihama Y."/>
            <person name="Salamov A.A."/>
            <person name="Savidor A."/>
            <person name="Scheuring C.F."/>
            <person name="Smith B.M."/>
            <person name="Sobral B.W."/>
            <person name="Terry A."/>
            <person name="Torto-Alalibo T.A."/>
            <person name="Win J."/>
            <person name="Xu Z."/>
            <person name="Zhang H."/>
            <person name="Grigoriev I.V."/>
            <person name="Rokhsar D.S."/>
            <person name="Boore J.L."/>
        </authorList>
    </citation>
    <scope>NUCLEOTIDE SEQUENCE [LARGE SCALE GENOMIC DNA]</scope>
    <source>
        <strain evidence="2 3">P6497</strain>
    </source>
</reference>
<accession>G5A0M1</accession>
<evidence type="ECO:0000256" key="1">
    <source>
        <dbReference type="SAM" id="Phobius"/>
    </source>
</evidence>
<feature type="transmembrane region" description="Helical" evidence="1">
    <location>
        <begin position="15"/>
        <end position="39"/>
    </location>
</feature>
<dbReference type="Proteomes" id="UP000002640">
    <property type="component" value="Unassembled WGS sequence"/>
</dbReference>
<feature type="transmembrane region" description="Helical" evidence="1">
    <location>
        <begin position="302"/>
        <end position="325"/>
    </location>
</feature>
<feature type="transmembrane region" description="Helical" evidence="1">
    <location>
        <begin position="45"/>
        <end position="63"/>
    </location>
</feature>
<dbReference type="KEGG" id="psoj:PHYSODRAFT_519064"/>
<keyword evidence="3" id="KW-1185">Reference proteome</keyword>
<dbReference type="InParanoid" id="G5A0M1"/>
<gene>
    <name evidence="2" type="ORF">PHYSODRAFT_519064</name>
</gene>
<dbReference type="GeneID" id="20660139"/>
<dbReference type="AlphaFoldDB" id="G5A0M1"/>
<name>G5A0M1_PHYSP</name>
<protein>
    <recommendedName>
        <fullName evidence="4">Transmembrane protein</fullName>
    </recommendedName>
</protein>
<dbReference type="RefSeq" id="XP_009533302.1">
    <property type="nucleotide sequence ID" value="XM_009535007.1"/>
</dbReference>